<reference evidence="1 2" key="1">
    <citation type="submission" date="2021-11" db="EMBL/GenBank/DDBJ databases">
        <authorList>
            <person name="Islam A."/>
            <person name="Islam S."/>
            <person name="Flora M.S."/>
            <person name="Rahman M."/>
            <person name="Ziaur R.M."/>
            <person name="Epstein J.H."/>
            <person name="Hassan M."/>
            <person name="Klassen M."/>
            <person name="Woodard K."/>
            <person name="Webb A."/>
            <person name="Webby R.J."/>
            <person name="El Zowalaty M.E."/>
        </authorList>
    </citation>
    <scope>NUCLEOTIDE SEQUENCE [LARGE SCALE GENOMIC DNA]</scope>
    <source>
        <strain evidence="1">Pbs1</strain>
    </source>
</reference>
<keyword evidence="2" id="KW-1185">Reference proteome</keyword>
<evidence type="ECO:0000313" key="1">
    <source>
        <dbReference type="EMBL" id="CAH0515608.1"/>
    </source>
</evidence>
<name>A0ABN8CR70_9STRA</name>
<protein>
    <submittedName>
        <fullName evidence="1">Uncharacterized protein</fullName>
    </submittedName>
</protein>
<sequence length="86" mass="9441">MQLFKPQIPPATMKAFSAAMNAVATAYAPTTTNAPAPAFTLSLGGCTHQHRCRFELKWRAASNMQGVIPITMVASCEEMTQYYKKN</sequence>
<accession>A0ABN8CR70</accession>
<gene>
    <name evidence="1" type="ORF">PBS001_LOCUS2312</name>
</gene>
<dbReference type="Proteomes" id="UP001158986">
    <property type="component" value="Unassembled WGS sequence"/>
</dbReference>
<organism evidence="1 2">
    <name type="scientific">Peronospora belbahrii</name>
    <dbReference type="NCBI Taxonomy" id="622444"/>
    <lineage>
        <taxon>Eukaryota</taxon>
        <taxon>Sar</taxon>
        <taxon>Stramenopiles</taxon>
        <taxon>Oomycota</taxon>
        <taxon>Peronosporomycetes</taxon>
        <taxon>Peronosporales</taxon>
        <taxon>Peronosporaceae</taxon>
        <taxon>Peronospora</taxon>
    </lineage>
</organism>
<dbReference type="EMBL" id="CAKLCB010000125">
    <property type="protein sequence ID" value="CAH0515608.1"/>
    <property type="molecule type" value="Genomic_DNA"/>
</dbReference>
<comment type="caution">
    <text evidence="1">The sequence shown here is derived from an EMBL/GenBank/DDBJ whole genome shotgun (WGS) entry which is preliminary data.</text>
</comment>
<proteinExistence type="predicted"/>
<evidence type="ECO:0000313" key="2">
    <source>
        <dbReference type="Proteomes" id="UP001158986"/>
    </source>
</evidence>